<dbReference type="InterPro" id="IPR006016">
    <property type="entry name" value="UspA"/>
</dbReference>
<dbReference type="PANTHER" id="PTHR46268">
    <property type="entry name" value="STRESS RESPONSE PROTEIN NHAX"/>
    <property type="match status" value="1"/>
</dbReference>
<dbReference type="SUPFAM" id="SSF52402">
    <property type="entry name" value="Adenine nucleotide alpha hydrolases-like"/>
    <property type="match status" value="2"/>
</dbReference>
<protein>
    <submittedName>
        <fullName evidence="3">Universal stress protein</fullName>
    </submittedName>
</protein>
<reference evidence="3 4" key="1">
    <citation type="submission" date="2020-07" db="EMBL/GenBank/DDBJ databases">
        <title>Draft genome sequence of four isobutane-metabolizing strains capable of cometabolically degrading diverse ether contaminants.</title>
        <authorList>
            <person name="Chen W."/>
            <person name="Faulkner N."/>
            <person name="Smith C."/>
            <person name="Hyman M."/>
        </authorList>
    </citation>
    <scope>NUCLEOTIDE SEQUENCE [LARGE SCALE GENOMIC DNA]</scope>
    <source>
        <strain evidence="3 4">2A</strain>
    </source>
</reference>
<dbReference type="RefSeq" id="WP_187095743.1">
    <property type="nucleotide sequence ID" value="NZ_CP059894.1"/>
</dbReference>
<feature type="domain" description="UspA" evidence="2">
    <location>
        <begin position="149"/>
        <end position="278"/>
    </location>
</feature>
<accession>A0A7G8P942</accession>
<dbReference type="KEGG" id="mflu:HZU40_21760"/>
<dbReference type="PANTHER" id="PTHR46268:SF15">
    <property type="entry name" value="UNIVERSAL STRESS PROTEIN HP_0031"/>
    <property type="match status" value="1"/>
</dbReference>
<dbReference type="Gene3D" id="3.40.50.12370">
    <property type="match status" value="1"/>
</dbReference>
<feature type="domain" description="UspA" evidence="2">
    <location>
        <begin position="3"/>
        <end position="136"/>
    </location>
</feature>
<dbReference type="CDD" id="cd00293">
    <property type="entry name" value="USP-like"/>
    <property type="match status" value="1"/>
</dbReference>
<dbReference type="Pfam" id="PF00582">
    <property type="entry name" value="Usp"/>
    <property type="match status" value="2"/>
</dbReference>
<organism evidence="3 4">
    <name type="scientific">Mycolicibacterium fluoranthenivorans</name>
    <dbReference type="NCBI Taxonomy" id="258505"/>
    <lineage>
        <taxon>Bacteria</taxon>
        <taxon>Bacillati</taxon>
        <taxon>Actinomycetota</taxon>
        <taxon>Actinomycetes</taxon>
        <taxon>Mycobacteriales</taxon>
        <taxon>Mycobacteriaceae</taxon>
        <taxon>Mycolicibacterium</taxon>
    </lineage>
</organism>
<proteinExistence type="inferred from homology"/>
<dbReference type="AlphaFoldDB" id="A0A7G8P942"/>
<sequence length="281" mass="28771">MTLVVGYLATAGGADALSLGVRLARTLGTDLQVCLVLAPDDVTTPRLTSDRYHEVLAEQGAAWLAEALRLVPDDVTADGKVIVAESVAEALGAEALRLDAEAIVVGGSGGGLAGSLSLGALVDELLHTAPVPVAVAPRGTRHSEVERVRSVTCAIGDRAGARRLLDAAVRTSSATGAPLRLVSLVALDQHGAAGIEAAREHAYRTLKSAQAALPEGFAVTAVVADGATIEAAVDELDWADGDLLMLGSSRLAPPRRLLIGSTAAKILRVLRVPIIVTPGED</sequence>
<dbReference type="Proteomes" id="UP000515498">
    <property type="component" value="Chromosome"/>
</dbReference>
<comment type="similarity">
    <text evidence="1">Belongs to the universal stress protein A family.</text>
</comment>
<evidence type="ECO:0000313" key="3">
    <source>
        <dbReference type="EMBL" id="QNJ90858.1"/>
    </source>
</evidence>
<evidence type="ECO:0000256" key="1">
    <source>
        <dbReference type="ARBA" id="ARBA00008791"/>
    </source>
</evidence>
<gene>
    <name evidence="3" type="ORF">HZU40_21760</name>
</gene>
<evidence type="ECO:0000259" key="2">
    <source>
        <dbReference type="Pfam" id="PF00582"/>
    </source>
</evidence>
<name>A0A7G8P942_9MYCO</name>
<evidence type="ECO:0000313" key="4">
    <source>
        <dbReference type="Proteomes" id="UP000515498"/>
    </source>
</evidence>
<dbReference type="EMBL" id="CP059894">
    <property type="protein sequence ID" value="QNJ90858.1"/>
    <property type="molecule type" value="Genomic_DNA"/>
</dbReference>